<name>A0A1K0FRY3_9ACTN</name>
<dbReference type="PANTHER" id="PTHR40037:SF1">
    <property type="entry name" value="PHOSPHOESTERASE SAOUHSC_00951-RELATED"/>
    <property type="match status" value="1"/>
</dbReference>
<dbReference type="Gene3D" id="3.90.1140.10">
    <property type="entry name" value="Cyclic phosphodiesterase"/>
    <property type="match status" value="1"/>
</dbReference>
<evidence type="ECO:0008006" key="3">
    <source>
        <dbReference type="Google" id="ProtNLM"/>
    </source>
</evidence>
<dbReference type="AlphaFoldDB" id="A0A1K0FRY3"/>
<accession>A0A1K0FRY3</accession>
<dbReference type="PANTHER" id="PTHR40037">
    <property type="entry name" value="PHOSPHOESTERASE YJCG-RELATED"/>
    <property type="match status" value="1"/>
</dbReference>
<dbReference type="InterPro" id="IPR009097">
    <property type="entry name" value="Cyclic_Pdiesterase"/>
</dbReference>
<comment type="caution">
    <text evidence="1">The sequence shown here is derived from an EMBL/GenBank/DDBJ whole genome shotgun (WGS) entry which is preliminary data.</text>
</comment>
<evidence type="ECO:0000313" key="2">
    <source>
        <dbReference type="Proteomes" id="UP000182486"/>
    </source>
</evidence>
<dbReference type="Pfam" id="PF13563">
    <property type="entry name" value="2_5_RNA_ligase2"/>
    <property type="match status" value="1"/>
</dbReference>
<reference evidence="1 2" key="1">
    <citation type="submission" date="2016-09" db="EMBL/GenBank/DDBJ databases">
        <title>Couchioplanes caeruleus draft genome sequence.</title>
        <authorList>
            <person name="Sheehan J."/>
            <person name="Caffrey P."/>
        </authorList>
    </citation>
    <scope>NUCLEOTIDE SEQUENCE [LARGE SCALE GENOMIC DNA]</scope>
    <source>
        <strain evidence="1 2">DSM 43634</strain>
    </source>
</reference>
<evidence type="ECO:0000313" key="1">
    <source>
        <dbReference type="EMBL" id="OJF15456.1"/>
    </source>
</evidence>
<keyword evidence="2" id="KW-1185">Reference proteome</keyword>
<sequence length="175" mass="18434">MTPTHTALIVPIPAAEPAVARHRARLDRAASWGVPAHITIVYPFLAPAAVTATVPAELREAIGAIPRFTATLTHVDWFGTTVAWLAPTPSAPFKALTHAVTARFPEAQPYEGAHPDVVPHLTIGHDHPHDTLRAAADDAATHLPLTADITAVHLIQGIPAPGGPWRTTATFPLGA</sequence>
<dbReference type="EMBL" id="MEIA01000017">
    <property type="protein sequence ID" value="OJF15456.1"/>
    <property type="molecule type" value="Genomic_DNA"/>
</dbReference>
<dbReference type="RefSeq" id="WP_071803421.1">
    <property type="nucleotide sequence ID" value="NZ_MEIA01000017.1"/>
</dbReference>
<proteinExistence type="predicted"/>
<dbReference type="Proteomes" id="UP000182486">
    <property type="component" value="Unassembled WGS sequence"/>
</dbReference>
<protein>
    <recommendedName>
        <fullName evidence="3">2'-5' RNA ligase</fullName>
    </recommendedName>
</protein>
<gene>
    <name evidence="1" type="ORF">BG844_04280</name>
</gene>
<dbReference type="InterPro" id="IPR050580">
    <property type="entry name" value="2H_phosphoesterase_YjcG-like"/>
</dbReference>
<dbReference type="SUPFAM" id="SSF55144">
    <property type="entry name" value="LigT-like"/>
    <property type="match status" value="1"/>
</dbReference>
<organism evidence="1 2">
    <name type="scientific">Couchioplanes caeruleus subsp. caeruleus</name>
    <dbReference type="NCBI Taxonomy" id="56427"/>
    <lineage>
        <taxon>Bacteria</taxon>
        <taxon>Bacillati</taxon>
        <taxon>Actinomycetota</taxon>
        <taxon>Actinomycetes</taxon>
        <taxon>Micromonosporales</taxon>
        <taxon>Micromonosporaceae</taxon>
        <taxon>Couchioplanes</taxon>
    </lineage>
</organism>